<dbReference type="EMBL" id="JAJFAZ020000005">
    <property type="protein sequence ID" value="KAI5327581.1"/>
    <property type="molecule type" value="Genomic_DNA"/>
</dbReference>
<name>A0A5E4G1S6_PRUDU</name>
<gene>
    <name evidence="8" type="ORF">ALMOND_2B031338</name>
    <name evidence="7" type="ORF">L3X38_026977</name>
</gene>
<proteinExistence type="inferred from homology"/>
<evidence type="ECO:0000313" key="8">
    <source>
        <dbReference type="EMBL" id="VVA33775.1"/>
    </source>
</evidence>
<dbReference type="InterPro" id="IPR009288">
    <property type="entry name" value="AIG2-like_dom"/>
</dbReference>
<evidence type="ECO:0000313" key="7">
    <source>
        <dbReference type="EMBL" id="KAI5327581.1"/>
    </source>
</evidence>
<dbReference type="InParanoid" id="A0A5E4G1S6"/>
<accession>A0A5E4G1S6</accession>
<sequence length="175" mass="19571">MAEGLKDDGKPHLIFTYGTLKQGFHNHKLTQDLINHDDAVLLGPYITRHSYPLVCGPYGIPYLINLPGSGHRVKGELYSVSTRGLARLDELEGTSIGHYERLPVDVMNADDDIVSVEAQAYYAHRSFGPAMWERIGKAGLSEFTEKEAKGYVKRQDRPCQGRAILEDVRHFVSGM</sequence>
<dbReference type="GO" id="GO:0061929">
    <property type="term" value="F:gamma-glutamylaminecyclotransferase activity"/>
    <property type="evidence" value="ECO:0007669"/>
    <property type="project" value="InterPro"/>
</dbReference>
<dbReference type="OMA" id="MCEFGEN"/>
<dbReference type="PANTHER" id="PTHR12510">
    <property type="entry name" value="TROPONIN C-AKIN-1 PROTEIN"/>
    <property type="match status" value="1"/>
</dbReference>
<dbReference type="PANTHER" id="PTHR12510:SF15">
    <property type="entry name" value="GAMMA-GLUTAMYLCYCLOTRANSFERASE FAMILY PROTEIN"/>
    <property type="match status" value="1"/>
</dbReference>
<dbReference type="AlphaFoldDB" id="A0A5E4G1S6"/>
<dbReference type="Gramene" id="VVA33775">
    <property type="protein sequence ID" value="VVA33775"/>
    <property type="gene ID" value="Prudul26B031338"/>
</dbReference>
<comment type="similarity">
    <text evidence="2 5">Belongs to the gamma-glutamylcyclotransferase family.</text>
</comment>
<keyword evidence="3" id="KW-0808">Transferase</keyword>
<keyword evidence="3" id="KW-0012">Acyltransferase</keyword>
<evidence type="ECO:0000256" key="1">
    <source>
        <dbReference type="ARBA" id="ARBA00002782"/>
    </source>
</evidence>
<feature type="domain" description="Gamma-glutamylcyclotransferase AIG2-like" evidence="6">
    <location>
        <begin position="14"/>
        <end position="125"/>
    </location>
</feature>
<evidence type="ECO:0000256" key="4">
    <source>
        <dbReference type="PIRSR" id="PIRSR639126-1"/>
    </source>
</evidence>
<keyword evidence="10" id="KW-1185">Reference proteome</keyword>
<dbReference type="CDD" id="cd06661">
    <property type="entry name" value="GGCT_like"/>
    <property type="match status" value="1"/>
</dbReference>
<dbReference type="Proteomes" id="UP000327085">
    <property type="component" value="Chromosome 5"/>
</dbReference>
<dbReference type="GO" id="GO:0016746">
    <property type="term" value="F:acyltransferase activity"/>
    <property type="evidence" value="ECO:0007669"/>
    <property type="project" value="UniProtKB-KW"/>
</dbReference>
<dbReference type="EMBL" id="CABIKO010000302">
    <property type="protein sequence ID" value="VVA33775.1"/>
    <property type="molecule type" value="Genomic_DNA"/>
</dbReference>
<dbReference type="FunFam" id="3.10.490.10:FF:000009">
    <property type="entry name" value="Putative gamma-glutamylcyclotransferase"/>
    <property type="match status" value="1"/>
</dbReference>
<evidence type="ECO:0000313" key="10">
    <source>
        <dbReference type="Proteomes" id="UP001054821"/>
    </source>
</evidence>
<dbReference type="Pfam" id="PF06094">
    <property type="entry name" value="GGACT"/>
    <property type="match status" value="1"/>
</dbReference>
<organism evidence="8 9">
    <name type="scientific">Prunus dulcis</name>
    <name type="common">Almond</name>
    <name type="synonym">Amygdalus dulcis</name>
    <dbReference type="NCBI Taxonomy" id="3755"/>
    <lineage>
        <taxon>Eukaryota</taxon>
        <taxon>Viridiplantae</taxon>
        <taxon>Streptophyta</taxon>
        <taxon>Embryophyta</taxon>
        <taxon>Tracheophyta</taxon>
        <taxon>Spermatophyta</taxon>
        <taxon>Magnoliopsida</taxon>
        <taxon>eudicotyledons</taxon>
        <taxon>Gunneridae</taxon>
        <taxon>Pentapetalae</taxon>
        <taxon>rosids</taxon>
        <taxon>fabids</taxon>
        <taxon>Rosales</taxon>
        <taxon>Rosaceae</taxon>
        <taxon>Amygdaloideae</taxon>
        <taxon>Amygdaleae</taxon>
        <taxon>Prunus</taxon>
    </lineage>
</organism>
<evidence type="ECO:0000256" key="5">
    <source>
        <dbReference type="RuleBase" id="RU367036"/>
    </source>
</evidence>
<dbReference type="InterPro" id="IPR039126">
    <property type="entry name" value="GGACT"/>
</dbReference>
<dbReference type="InterPro" id="IPR013024">
    <property type="entry name" value="GGCT-like"/>
</dbReference>
<dbReference type="Proteomes" id="UP001054821">
    <property type="component" value="Chromosome 5"/>
</dbReference>
<comment type="function">
    <text evidence="1">Putative gamma-glutamylcyclotransferase.</text>
</comment>
<reference evidence="9" key="2">
    <citation type="journal article" date="2020" name="Plant J.">
        <title>Transposons played a major role in the diversification between the closely related almond and peach genomes: results from the almond genome sequence.</title>
        <authorList>
            <person name="Alioto T."/>
            <person name="Alexiou K.G."/>
            <person name="Bardil A."/>
            <person name="Barteri F."/>
            <person name="Castanera R."/>
            <person name="Cruz F."/>
            <person name="Dhingra A."/>
            <person name="Duval H."/>
            <person name="Fernandez I Marti A."/>
            <person name="Frias L."/>
            <person name="Galan B."/>
            <person name="Garcia J.L."/>
            <person name="Howad W."/>
            <person name="Gomez-Garrido J."/>
            <person name="Gut M."/>
            <person name="Julca I."/>
            <person name="Morata J."/>
            <person name="Puigdomenech P."/>
            <person name="Ribeca P."/>
            <person name="Rubio Cabetas M.J."/>
            <person name="Vlasova A."/>
            <person name="Wirthensohn M."/>
            <person name="Garcia-Mas J."/>
            <person name="Gabaldon T."/>
            <person name="Casacuberta J.M."/>
            <person name="Arus P."/>
        </authorList>
    </citation>
    <scope>NUCLEOTIDE SEQUENCE [LARGE SCALE GENOMIC DNA]</scope>
    <source>
        <strain evidence="9">cv. Texas</strain>
    </source>
</reference>
<evidence type="ECO:0000256" key="3">
    <source>
        <dbReference type="ARBA" id="ARBA00023315"/>
    </source>
</evidence>
<protein>
    <recommendedName>
        <fullName evidence="5">Gamma-glutamylcyclotransferase family protein</fullName>
    </recommendedName>
</protein>
<dbReference type="Gene3D" id="3.10.490.10">
    <property type="entry name" value="Gamma-glutamyl cyclotransferase-like"/>
    <property type="match status" value="1"/>
</dbReference>
<reference evidence="8" key="1">
    <citation type="submission" date="2019-07" db="EMBL/GenBank/DDBJ databases">
        <authorList>
            <person name="Alioto T."/>
            <person name="Alioto T."/>
            <person name="Gomez Garrido J."/>
        </authorList>
    </citation>
    <scope>NUCLEOTIDE SEQUENCE</scope>
</reference>
<feature type="active site" description="Proton acceptor" evidence="4">
    <location>
        <position position="92"/>
    </location>
</feature>
<dbReference type="InterPro" id="IPR036568">
    <property type="entry name" value="GGCT-like_sf"/>
</dbReference>
<reference evidence="7 10" key="3">
    <citation type="journal article" date="2022" name="G3 (Bethesda)">
        <title>Whole-genome sequence and methylome profiling of the almond [Prunus dulcis (Mill.) D.A. Webb] cultivar 'Nonpareil'.</title>
        <authorList>
            <person name="D'Amico-Willman K.M."/>
            <person name="Ouma W.Z."/>
            <person name="Meulia T."/>
            <person name="Sideli G.M."/>
            <person name="Gradziel T.M."/>
            <person name="Fresnedo-Ramirez J."/>
        </authorList>
    </citation>
    <scope>NUCLEOTIDE SEQUENCE [LARGE SCALE GENOMIC DNA]</scope>
    <source>
        <strain evidence="7">Clone GOH B32 T37-40</strain>
    </source>
</reference>
<evidence type="ECO:0000259" key="6">
    <source>
        <dbReference type="Pfam" id="PF06094"/>
    </source>
</evidence>
<evidence type="ECO:0000256" key="2">
    <source>
        <dbReference type="ARBA" id="ARBA00008861"/>
    </source>
</evidence>
<dbReference type="SUPFAM" id="SSF110857">
    <property type="entry name" value="Gamma-glutamyl cyclotransferase-like"/>
    <property type="match status" value="1"/>
</dbReference>
<evidence type="ECO:0000313" key="9">
    <source>
        <dbReference type="Proteomes" id="UP000327085"/>
    </source>
</evidence>
<dbReference type="GO" id="GO:0005829">
    <property type="term" value="C:cytosol"/>
    <property type="evidence" value="ECO:0007669"/>
    <property type="project" value="TreeGrafter"/>
</dbReference>